<dbReference type="EMBL" id="JBHFNS010000050">
    <property type="protein sequence ID" value="MFB2935971.1"/>
    <property type="molecule type" value="Genomic_DNA"/>
</dbReference>
<name>A0ABV4YBT3_9CYAN</name>
<reference evidence="2 3" key="1">
    <citation type="submission" date="2024-09" db="EMBL/GenBank/DDBJ databases">
        <title>Floridaenema gen nov. (Aerosakkonemataceae, Aerosakkonematales ord. nov., Cyanobacteria) from benthic tropical and subtropical fresh waters, with the description of four new species.</title>
        <authorList>
            <person name="Moretto J.A."/>
            <person name="Berthold D.E."/>
            <person name="Lefler F.W."/>
            <person name="Huang I.-S."/>
            <person name="Laughinghouse H. IV."/>
        </authorList>
    </citation>
    <scope>NUCLEOTIDE SEQUENCE [LARGE SCALE GENOMIC DNA]</scope>
    <source>
        <strain evidence="2 3">BLCC-F154</strain>
    </source>
</reference>
<evidence type="ECO:0000259" key="1">
    <source>
        <dbReference type="Pfam" id="PF12728"/>
    </source>
</evidence>
<evidence type="ECO:0000313" key="2">
    <source>
        <dbReference type="EMBL" id="MFB2935971.1"/>
    </source>
</evidence>
<dbReference type="Pfam" id="PF12728">
    <property type="entry name" value="HTH_17"/>
    <property type="match status" value="1"/>
</dbReference>
<gene>
    <name evidence="2" type="ORF">ACE1B6_12020</name>
</gene>
<dbReference type="Proteomes" id="UP001576776">
    <property type="component" value="Unassembled WGS sequence"/>
</dbReference>
<keyword evidence="3" id="KW-1185">Reference proteome</keyword>
<comment type="caution">
    <text evidence="2">The sequence shown here is derived from an EMBL/GenBank/DDBJ whole genome shotgun (WGS) entry which is preliminary data.</text>
</comment>
<protein>
    <submittedName>
        <fullName evidence="2">Helix-turn-helix domain-containing protein</fullName>
    </submittedName>
</protein>
<sequence length="156" mass="17816">MKLPKYRIDDPILPSESDIDLAQVSSEILAEYLQGKEKESAIALIEDENNGKVVEIPALAMQLLLEILVHTAKGKPVKITPYTRELEIYQAAEILGVSDRYLWNLLDSGEIPYKIVRNTRRMLYEDVINYKKQMRAEQMKGMDELVAESEAIGLYD</sequence>
<feature type="domain" description="Helix-turn-helix" evidence="1">
    <location>
        <begin position="90"/>
        <end position="133"/>
    </location>
</feature>
<dbReference type="RefSeq" id="WP_413257472.1">
    <property type="nucleotide sequence ID" value="NZ_JBHFNS010000050.1"/>
</dbReference>
<dbReference type="InterPro" id="IPR041657">
    <property type="entry name" value="HTH_17"/>
</dbReference>
<evidence type="ECO:0000313" key="3">
    <source>
        <dbReference type="Proteomes" id="UP001576776"/>
    </source>
</evidence>
<proteinExistence type="predicted"/>
<accession>A0ABV4YBT3</accession>
<organism evidence="2 3">
    <name type="scientific">Floridaenema fluviatile BLCC-F154</name>
    <dbReference type="NCBI Taxonomy" id="3153640"/>
    <lineage>
        <taxon>Bacteria</taxon>
        <taxon>Bacillati</taxon>
        <taxon>Cyanobacteriota</taxon>
        <taxon>Cyanophyceae</taxon>
        <taxon>Oscillatoriophycideae</taxon>
        <taxon>Aerosakkonematales</taxon>
        <taxon>Aerosakkonemataceae</taxon>
        <taxon>Floridanema</taxon>
        <taxon>Floridanema fluviatile</taxon>
    </lineage>
</organism>